<protein>
    <submittedName>
        <fullName evidence="1">Uncharacterized protein</fullName>
    </submittedName>
</protein>
<name>A0A937CPP8_9HYPH</name>
<accession>A0A937CPP8</accession>
<dbReference type="RefSeq" id="WP_201658221.1">
    <property type="nucleotide sequence ID" value="NZ_JAEQNC010000006.1"/>
</dbReference>
<proteinExistence type="predicted"/>
<sequence length="70" mass="8025">MNEEDRQGYRRLYDATAHHIQATEEFARQLHAGPEVAVKSRILNAVNEHLHQLREDADELEQLGWDSGSA</sequence>
<gene>
    <name evidence="1" type="ORF">JJB09_12340</name>
</gene>
<evidence type="ECO:0000313" key="2">
    <source>
        <dbReference type="Proteomes" id="UP000633219"/>
    </source>
</evidence>
<reference evidence="1" key="1">
    <citation type="submission" date="2021-01" db="EMBL/GenBank/DDBJ databases">
        <title>Rhizobium sp. strain KVB221 16S ribosomal RNA gene Genome sequencing and assembly.</title>
        <authorList>
            <person name="Kang M."/>
        </authorList>
    </citation>
    <scope>NUCLEOTIDE SEQUENCE</scope>
    <source>
        <strain evidence="1">KVB221</strain>
    </source>
</reference>
<evidence type="ECO:0000313" key="1">
    <source>
        <dbReference type="EMBL" id="MBL0372818.1"/>
    </source>
</evidence>
<dbReference type="Proteomes" id="UP000633219">
    <property type="component" value="Unassembled WGS sequence"/>
</dbReference>
<comment type="caution">
    <text evidence="1">The sequence shown here is derived from an EMBL/GenBank/DDBJ whole genome shotgun (WGS) entry which is preliminary data.</text>
</comment>
<dbReference type="AlphaFoldDB" id="A0A937CPP8"/>
<organism evidence="1 2">
    <name type="scientific">Rhizobium setariae</name>
    <dbReference type="NCBI Taxonomy" id="2801340"/>
    <lineage>
        <taxon>Bacteria</taxon>
        <taxon>Pseudomonadati</taxon>
        <taxon>Pseudomonadota</taxon>
        <taxon>Alphaproteobacteria</taxon>
        <taxon>Hyphomicrobiales</taxon>
        <taxon>Rhizobiaceae</taxon>
        <taxon>Rhizobium/Agrobacterium group</taxon>
        <taxon>Rhizobium</taxon>
    </lineage>
</organism>
<dbReference type="EMBL" id="JAEQNC010000006">
    <property type="protein sequence ID" value="MBL0372818.1"/>
    <property type="molecule type" value="Genomic_DNA"/>
</dbReference>
<keyword evidence="2" id="KW-1185">Reference proteome</keyword>